<protein>
    <submittedName>
        <fullName evidence="3">Nfat activating molecule with ITAM motif 1</fullName>
    </submittedName>
</protein>
<organism evidence="3 4">
    <name type="scientific">Cricetulus griseus</name>
    <name type="common">Chinese hamster</name>
    <name type="synonym">Cricetulus barabensis griseus</name>
    <dbReference type="NCBI Taxonomy" id="10029"/>
    <lineage>
        <taxon>Eukaryota</taxon>
        <taxon>Metazoa</taxon>
        <taxon>Chordata</taxon>
        <taxon>Craniata</taxon>
        <taxon>Vertebrata</taxon>
        <taxon>Euteleostomi</taxon>
        <taxon>Mammalia</taxon>
        <taxon>Eutheria</taxon>
        <taxon>Euarchontoglires</taxon>
        <taxon>Glires</taxon>
        <taxon>Rodentia</taxon>
        <taxon>Myomorpha</taxon>
        <taxon>Muroidea</taxon>
        <taxon>Cricetidae</taxon>
        <taxon>Cricetinae</taxon>
        <taxon>Cricetulus</taxon>
    </lineage>
</organism>
<dbReference type="GO" id="GO:0050853">
    <property type="term" value="P:B cell receptor signaling pathway"/>
    <property type="evidence" value="ECO:0007669"/>
    <property type="project" value="Ensembl"/>
</dbReference>
<sequence>MESWRLWCGARVGYLHPPSWLTALWFLRLLLAPWTLQLAGGISVTDTGLPIMVSLANTAVTFSCRINHQDMPEFKDFTVSLFHEDLHGKRSLKKPIYCQHSPGAENHTLDCVVKLSLPNASATGTYYCLVQEPISVQGSGTFILVRDRAYQPPSFKLQEDLLFGFTGLLCILSVLGTALLLWKKKQMSVLGKHITRTCLGPKSTSRTNKPPAESIYTDLQRRETEVYACIEAETASSVSSQSLPSKDKLNRFEEDNEFNLVYENL</sequence>
<feature type="transmembrane region" description="Helical" evidence="1">
    <location>
        <begin position="161"/>
        <end position="182"/>
    </location>
</feature>
<dbReference type="GO" id="GO:0045121">
    <property type="term" value="C:membrane raft"/>
    <property type="evidence" value="ECO:0007669"/>
    <property type="project" value="Ensembl"/>
</dbReference>
<dbReference type="GeneTree" id="ENSGT00390000000787"/>
<dbReference type="Pfam" id="PF25830">
    <property type="entry name" value="Ig_NFAM1"/>
    <property type="match status" value="1"/>
</dbReference>
<name>A0A8C2MS63_CRIGR</name>
<dbReference type="GO" id="GO:0004888">
    <property type="term" value="F:transmembrane signaling receptor activity"/>
    <property type="evidence" value="ECO:0007669"/>
    <property type="project" value="Ensembl"/>
</dbReference>
<dbReference type="Ensembl" id="ENSCGRT00001027291.1">
    <property type="protein sequence ID" value="ENSCGRP00001023046.1"/>
    <property type="gene ID" value="ENSCGRG00001021390.1"/>
</dbReference>
<dbReference type="GO" id="GO:0045577">
    <property type="term" value="P:regulation of B cell differentiation"/>
    <property type="evidence" value="ECO:0007669"/>
    <property type="project" value="Ensembl"/>
</dbReference>
<keyword evidence="1" id="KW-0472">Membrane</keyword>
<reference evidence="3" key="1">
    <citation type="submission" date="2025-08" db="UniProtKB">
        <authorList>
            <consortium name="Ensembl"/>
        </authorList>
    </citation>
    <scope>IDENTIFICATION</scope>
</reference>
<reference evidence="3" key="2">
    <citation type="submission" date="2025-09" db="UniProtKB">
        <authorList>
            <consortium name="Ensembl"/>
        </authorList>
    </citation>
    <scope>IDENTIFICATION</scope>
</reference>
<feature type="domain" description="NFAM1 Ig-like" evidence="2">
    <location>
        <begin position="41"/>
        <end position="146"/>
    </location>
</feature>
<dbReference type="Proteomes" id="UP000694386">
    <property type="component" value="Unplaced"/>
</dbReference>
<proteinExistence type="predicted"/>
<evidence type="ECO:0000259" key="2">
    <source>
        <dbReference type="Pfam" id="PF25830"/>
    </source>
</evidence>
<dbReference type="GO" id="GO:0033173">
    <property type="term" value="P:calcineurin-NFAT signaling cascade"/>
    <property type="evidence" value="ECO:0007669"/>
    <property type="project" value="Ensembl"/>
</dbReference>
<dbReference type="GO" id="GO:0001819">
    <property type="term" value="P:positive regulation of cytokine production"/>
    <property type="evidence" value="ECO:0007669"/>
    <property type="project" value="InterPro"/>
</dbReference>
<accession>A0A8C2MS63</accession>
<dbReference type="GO" id="GO:0030183">
    <property type="term" value="P:B cell differentiation"/>
    <property type="evidence" value="ECO:0007669"/>
    <property type="project" value="Ensembl"/>
</dbReference>
<dbReference type="PANTHER" id="PTHR35680:SF1">
    <property type="entry name" value="NFAT ACTIVATION MOLECULE 1"/>
    <property type="match status" value="1"/>
</dbReference>
<dbReference type="GO" id="GO:0050861">
    <property type="term" value="P:positive regulation of B cell receptor signaling pathway"/>
    <property type="evidence" value="ECO:0007669"/>
    <property type="project" value="InterPro"/>
</dbReference>
<dbReference type="PANTHER" id="PTHR35680">
    <property type="entry name" value="NFAT ACTIVATION MOLECULE 1"/>
    <property type="match status" value="1"/>
</dbReference>
<dbReference type="GO" id="GO:0009986">
    <property type="term" value="C:cell surface"/>
    <property type="evidence" value="ECO:0007669"/>
    <property type="project" value="Ensembl"/>
</dbReference>
<evidence type="ECO:0000256" key="1">
    <source>
        <dbReference type="SAM" id="Phobius"/>
    </source>
</evidence>
<keyword evidence="1" id="KW-0812">Transmembrane</keyword>
<evidence type="ECO:0000313" key="3">
    <source>
        <dbReference type="Ensembl" id="ENSCGRP00001023046.1"/>
    </source>
</evidence>
<dbReference type="AlphaFoldDB" id="A0A8C2MS63"/>
<evidence type="ECO:0000313" key="4">
    <source>
        <dbReference type="Proteomes" id="UP000694386"/>
    </source>
</evidence>
<keyword evidence="1" id="KW-1133">Transmembrane helix</keyword>
<dbReference type="InterPro" id="IPR057883">
    <property type="entry name" value="Ig_NFAM1"/>
</dbReference>
<dbReference type="InterPro" id="IPR033549">
    <property type="entry name" value="NFAM1"/>
</dbReference>
<dbReference type="OMA" id="FKDDGEF"/>